<protein>
    <submittedName>
        <fullName evidence="1">Uncharacterized protein</fullName>
    </submittedName>
</protein>
<proteinExistence type="predicted"/>
<sequence>MFKKILGVFGINKRKDSLRSNPKEEGKNALEQEVGKAIDEIKDEIFTVDFISIRENNETIKNAEVVFPAKNQYIIINGEKTYFDAYYIRDEGKSSDNLYNRIATPDFKFWILPKDYKRFMVIANHRHDILIENRKKRDEIIKIDMNTPCEYDSIDKDIYKCFISNKAGMCDAIGTWEQFRKVEEQIAKICEENSGRYFKTQAKTANFAIIFDYIARTYSNVSSLKEKGYKVTTFEMALEFFGLSHMWNLSNLKKMEKKHKEFIKESYNK</sequence>
<evidence type="ECO:0000313" key="1">
    <source>
        <dbReference type="EMBL" id="QAT60332.1"/>
    </source>
</evidence>
<keyword evidence="2" id="KW-1185">Reference proteome</keyword>
<dbReference type="KEGG" id="spoa:EQM13_01465"/>
<organism evidence="1 2">
    <name type="scientific">Acidilutibacter cellobiosedens</name>
    <dbReference type="NCBI Taxonomy" id="2507161"/>
    <lineage>
        <taxon>Bacteria</taxon>
        <taxon>Bacillati</taxon>
        <taxon>Bacillota</taxon>
        <taxon>Tissierellia</taxon>
        <taxon>Tissierellales</taxon>
        <taxon>Acidilutibacteraceae</taxon>
        <taxon>Acidilutibacter</taxon>
    </lineage>
</organism>
<evidence type="ECO:0000313" key="2">
    <source>
        <dbReference type="Proteomes" id="UP000287969"/>
    </source>
</evidence>
<reference evidence="2" key="1">
    <citation type="submission" date="2019-01" db="EMBL/GenBank/DDBJ databases">
        <title>Draft genomes of a novel of Sporanaerobacter strains.</title>
        <authorList>
            <person name="Ma S."/>
        </authorList>
    </citation>
    <scope>NUCLEOTIDE SEQUENCE [LARGE SCALE GENOMIC DNA]</scope>
    <source>
        <strain evidence="2">NJN-17</strain>
    </source>
</reference>
<dbReference type="EMBL" id="CP035282">
    <property type="protein sequence ID" value="QAT60332.1"/>
    <property type="molecule type" value="Genomic_DNA"/>
</dbReference>
<accession>A0A410Q8N8</accession>
<name>A0A410Q8N8_9FIRM</name>
<dbReference type="OrthoDB" id="9813328at2"/>
<dbReference type="AlphaFoldDB" id="A0A410Q8N8"/>
<dbReference type="Proteomes" id="UP000287969">
    <property type="component" value="Chromosome"/>
</dbReference>
<gene>
    <name evidence="1" type="ORF">EQM13_01465</name>
</gene>
<dbReference type="RefSeq" id="WP_128751740.1">
    <property type="nucleotide sequence ID" value="NZ_CP035282.1"/>
</dbReference>